<dbReference type="Gene3D" id="3.30.450.20">
    <property type="entry name" value="PAS domain"/>
    <property type="match status" value="3"/>
</dbReference>
<dbReference type="Pfam" id="PF02518">
    <property type="entry name" value="HATPase_c"/>
    <property type="match status" value="1"/>
</dbReference>
<keyword evidence="12" id="KW-0902">Two-component regulatory system</keyword>
<keyword evidence="10" id="KW-0067">ATP-binding</keyword>
<dbReference type="InterPro" id="IPR000014">
    <property type="entry name" value="PAS"/>
</dbReference>
<comment type="catalytic activity">
    <reaction evidence="1">
        <text>ATP + protein L-histidine = ADP + protein N-phospho-L-histidine.</text>
        <dbReference type="EC" id="2.7.13.3"/>
    </reaction>
</comment>
<dbReference type="Pfam" id="PF13426">
    <property type="entry name" value="PAS_9"/>
    <property type="match status" value="2"/>
</dbReference>
<evidence type="ECO:0000256" key="2">
    <source>
        <dbReference type="ARBA" id="ARBA00004651"/>
    </source>
</evidence>
<dbReference type="SMART" id="SM00387">
    <property type="entry name" value="HATPase_c"/>
    <property type="match status" value="1"/>
</dbReference>
<protein>
    <recommendedName>
        <fullName evidence="3">histidine kinase</fullName>
        <ecNumber evidence="3">2.7.13.3</ecNumber>
    </recommendedName>
</protein>
<dbReference type="EC" id="2.7.13.3" evidence="3"/>
<evidence type="ECO:0000256" key="14">
    <source>
        <dbReference type="SAM" id="Phobius"/>
    </source>
</evidence>
<gene>
    <name evidence="17" type="ORF">E4K67_26220</name>
</gene>
<dbReference type="SUPFAM" id="SSF47384">
    <property type="entry name" value="Homodimeric domain of signal transducing histidine kinase"/>
    <property type="match status" value="1"/>
</dbReference>
<evidence type="ECO:0000256" key="11">
    <source>
        <dbReference type="ARBA" id="ARBA00022989"/>
    </source>
</evidence>
<dbReference type="InterPro" id="IPR003661">
    <property type="entry name" value="HisK_dim/P_dom"/>
</dbReference>
<keyword evidence="7 14" id="KW-0812">Transmembrane</keyword>
<dbReference type="InterPro" id="IPR004358">
    <property type="entry name" value="Sig_transdc_His_kin-like_C"/>
</dbReference>
<reference evidence="17 18" key="1">
    <citation type="submission" date="2019-03" db="EMBL/GenBank/DDBJ databases">
        <title>Draft Genome Sequence of Desulfosporosinus fructosivorans Strain 63.6F, Isolated from Marine Sediment in the Baltic Sea.</title>
        <authorList>
            <person name="Hausmann B."/>
            <person name="Vandieken V."/>
            <person name="Pjevac P."/>
            <person name="Schreck K."/>
            <person name="Herbold C.W."/>
            <person name="Loy A."/>
        </authorList>
    </citation>
    <scope>NUCLEOTIDE SEQUENCE [LARGE SCALE GENOMIC DNA]</scope>
    <source>
        <strain evidence="17 18">63.6F</strain>
    </source>
</reference>
<dbReference type="PRINTS" id="PR00344">
    <property type="entry name" value="BCTRLSENSOR"/>
</dbReference>
<evidence type="ECO:0000256" key="5">
    <source>
        <dbReference type="ARBA" id="ARBA00022553"/>
    </source>
</evidence>
<dbReference type="Pfam" id="PF13188">
    <property type="entry name" value="PAS_8"/>
    <property type="match status" value="1"/>
</dbReference>
<evidence type="ECO:0000256" key="3">
    <source>
        <dbReference type="ARBA" id="ARBA00012438"/>
    </source>
</evidence>
<comment type="caution">
    <text evidence="17">The sequence shown here is derived from an EMBL/GenBank/DDBJ whole genome shotgun (WGS) entry which is preliminary data.</text>
</comment>
<accession>A0A4Z0QWU4</accession>
<dbReference type="InterPro" id="IPR036097">
    <property type="entry name" value="HisK_dim/P_sf"/>
</dbReference>
<keyword evidence="8" id="KW-0547">Nucleotide-binding</keyword>
<keyword evidence="11 14" id="KW-1133">Transmembrane helix</keyword>
<evidence type="ECO:0000259" key="16">
    <source>
        <dbReference type="PROSITE" id="PS50112"/>
    </source>
</evidence>
<dbReference type="GO" id="GO:0000155">
    <property type="term" value="F:phosphorelay sensor kinase activity"/>
    <property type="evidence" value="ECO:0007669"/>
    <property type="project" value="InterPro"/>
</dbReference>
<evidence type="ECO:0000256" key="12">
    <source>
        <dbReference type="ARBA" id="ARBA00023012"/>
    </source>
</evidence>
<proteinExistence type="predicted"/>
<dbReference type="InterPro" id="IPR035965">
    <property type="entry name" value="PAS-like_dom_sf"/>
</dbReference>
<dbReference type="Proteomes" id="UP000298460">
    <property type="component" value="Unassembled WGS sequence"/>
</dbReference>
<evidence type="ECO:0000256" key="13">
    <source>
        <dbReference type="ARBA" id="ARBA00023136"/>
    </source>
</evidence>
<evidence type="ECO:0000256" key="7">
    <source>
        <dbReference type="ARBA" id="ARBA00022692"/>
    </source>
</evidence>
<feature type="transmembrane region" description="Helical" evidence="14">
    <location>
        <begin position="6"/>
        <end position="24"/>
    </location>
</feature>
<dbReference type="OrthoDB" id="505470at2"/>
<dbReference type="PANTHER" id="PTHR43065">
    <property type="entry name" value="SENSOR HISTIDINE KINASE"/>
    <property type="match status" value="1"/>
</dbReference>
<evidence type="ECO:0000256" key="1">
    <source>
        <dbReference type="ARBA" id="ARBA00000085"/>
    </source>
</evidence>
<evidence type="ECO:0000256" key="9">
    <source>
        <dbReference type="ARBA" id="ARBA00022777"/>
    </source>
</evidence>
<dbReference type="Pfam" id="PF07694">
    <property type="entry name" value="5TM-5TMR_LYT"/>
    <property type="match status" value="1"/>
</dbReference>
<evidence type="ECO:0000259" key="15">
    <source>
        <dbReference type="PROSITE" id="PS50109"/>
    </source>
</evidence>
<keyword evidence="4" id="KW-1003">Cell membrane</keyword>
<evidence type="ECO:0000256" key="6">
    <source>
        <dbReference type="ARBA" id="ARBA00022679"/>
    </source>
</evidence>
<dbReference type="SMART" id="SM00091">
    <property type="entry name" value="PAS"/>
    <property type="match status" value="3"/>
</dbReference>
<feature type="domain" description="PAS" evidence="16">
    <location>
        <begin position="408"/>
        <end position="451"/>
    </location>
</feature>
<dbReference type="InterPro" id="IPR036890">
    <property type="entry name" value="HATPase_C_sf"/>
</dbReference>
<dbReference type="SUPFAM" id="SSF55874">
    <property type="entry name" value="ATPase domain of HSP90 chaperone/DNA topoisomerase II/histidine kinase"/>
    <property type="match status" value="1"/>
</dbReference>
<dbReference type="Gene3D" id="3.30.565.10">
    <property type="entry name" value="Histidine kinase-like ATPase, C-terminal domain"/>
    <property type="match status" value="1"/>
</dbReference>
<keyword evidence="6" id="KW-0808">Transferase</keyword>
<name>A0A4Z0QWU4_9FIRM</name>
<dbReference type="CDD" id="cd00082">
    <property type="entry name" value="HisKA"/>
    <property type="match status" value="1"/>
</dbReference>
<evidence type="ECO:0000313" key="17">
    <source>
        <dbReference type="EMBL" id="TGE35271.1"/>
    </source>
</evidence>
<feature type="transmembrane region" description="Helical" evidence="14">
    <location>
        <begin position="140"/>
        <end position="160"/>
    </location>
</feature>
<evidence type="ECO:0000256" key="4">
    <source>
        <dbReference type="ARBA" id="ARBA00022475"/>
    </source>
</evidence>
<feature type="transmembrane region" description="Helical" evidence="14">
    <location>
        <begin position="71"/>
        <end position="92"/>
    </location>
</feature>
<keyword evidence="13 14" id="KW-0472">Membrane</keyword>
<dbReference type="PROSITE" id="PS50109">
    <property type="entry name" value="HIS_KIN"/>
    <property type="match status" value="1"/>
</dbReference>
<dbReference type="NCBIfam" id="TIGR00229">
    <property type="entry name" value="sensory_box"/>
    <property type="match status" value="2"/>
</dbReference>
<dbReference type="SUPFAM" id="SSF55785">
    <property type="entry name" value="PYP-like sensor domain (PAS domain)"/>
    <property type="match status" value="3"/>
</dbReference>
<organism evidence="17 18">
    <name type="scientific">Desulfosporosinus fructosivorans</name>
    <dbReference type="NCBI Taxonomy" id="2018669"/>
    <lineage>
        <taxon>Bacteria</taxon>
        <taxon>Bacillati</taxon>
        <taxon>Bacillota</taxon>
        <taxon>Clostridia</taxon>
        <taxon>Eubacteriales</taxon>
        <taxon>Desulfitobacteriaceae</taxon>
        <taxon>Desulfosporosinus</taxon>
    </lineage>
</organism>
<keyword evidence="9" id="KW-0418">Kinase</keyword>
<dbReference type="GO" id="GO:0071555">
    <property type="term" value="P:cell wall organization"/>
    <property type="evidence" value="ECO:0007669"/>
    <property type="project" value="InterPro"/>
</dbReference>
<dbReference type="SMART" id="SM00388">
    <property type="entry name" value="HisKA"/>
    <property type="match status" value="1"/>
</dbReference>
<dbReference type="EMBL" id="SPQQ01000017">
    <property type="protein sequence ID" value="TGE35271.1"/>
    <property type="molecule type" value="Genomic_DNA"/>
</dbReference>
<dbReference type="PANTHER" id="PTHR43065:SF46">
    <property type="entry name" value="C4-DICARBOXYLATE TRANSPORT SENSOR PROTEIN DCTB"/>
    <property type="match status" value="1"/>
</dbReference>
<keyword evidence="5" id="KW-0597">Phosphoprotein</keyword>
<feature type="domain" description="PAS" evidence="16">
    <location>
        <begin position="526"/>
        <end position="571"/>
    </location>
</feature>
<keyword evidence="18" id="KW-1185">Reference proteome</keyword>
<evidence type="ECO:0000256" key="8">
    <source>
        <dbReference type="ARBA" id="ARBA00022741"/>
    </source>
</evidence>
<feature type="domain" description="Histidine kinase" evidence="15">
    <location>
        <begin position="654"/>
        <end position="858"/>
    </location>
</feature>
<dbReference type="Pfam" id="PF00512">
    <property type="entry name" value="HisKA"/>
    <property type="match status" value="1"/>
</dbReference>
<feature type="transmembrane region" description="Helical" evidence="14">
    <location>
        <begin position="104"/>
        <end position="128"/>
    </location>
</feature>
<dbReference type="InterPro" id="IPR011620">
    <property type="entry name" value="Sig_transdc_His_kinase_LytS_TM"/>
</dbReference>
<feature type="transmembrane region" description="Helical" evidence="14">
    <location>
        <begin position="45"/>
        <end position="65"/>
    </location>
</feature>
<dbReference type="CDD" id="cd00130">
    <property type="entry name" value="PAS"/>
    <property type="match status" value="3"/>
</dbReference>
<sequence>MSIQRKYSHHILGVLFGLITIFVMTDKIMITDGRFFDFRHITMTMAGFIGGPVTAVVAAIISSIHRYNVGGSGSIGGIANIIVFAFFGSMIGMRSKSRQNGKRVLFWFTIGIVMALILIIIVSINSLLLNDSENVLRTVAGPLLIFTPIATTIIFNYYFWMYEFLGKASMLNTIISYSPINLMIFDADGPILISENLKKQCQFSPYIENPALFSFDNICRNQQHREIVTEDGWHFVADLSSFLMPNGKFACIAIVKDATDEKRDQEKLRVAIERFSKAFQLGPHMMSIIRKSDHRYVDANRRFLESKGFTRENVIGKTPTEIGVPISEWEEIIENLEEQGSVHNIEGSLVTKDGSVATIILSAERIQINDQECILLAYNDITEMKRMQTDRVEQLTKYLTLEADLSRSNQFIADIINTMPDAFYVLDDQWRFTFLNKKSEQLLLKTREELLYRDFWQEMPSARGTLFELNYQKARNDCVPITFESLGFIHKNTCYQVTAYPSQLGLSVYYKDITERKLSSERLMESQKQKNSILESMTDCFLAIDKDWQVTFINRAAEKALGKTRDELLGKKMPDIIKLNDISLQKFNEVINERKSVNYESLSKTLGNTWFEISAYPTETGLTCYFRDITSRKKADSEIARLDRLNLVGQLAAGIGHEIRNPMTTVRGYLQLLGEKPDYAAQKSTFELMISELDRANSIITEFLSLAQTKQAELKSLNLNDILNNLYPLLEADTFTQNKQISFIPGKIPNLELNGKEITQLVLNIIRNGLEAMAERGCLTVRSYVEENQVVLTIEDEGCGIPPEDLKKVGTPFFTTKDNGTGLGLATCYKIAESHNAKIQIGSSSSGTTFFIIFPIPEKEKEQHEMIA</sequence>
<dbReference type="GO" id="GO:0005524">
    <property type="term" value="F:ATP binding"/>
    <property type="evidence" value="ECO:0007669"/>
    <property type="project" value="UniProtKB-KW"/>
</dbReference>
<dbReference type="PROSITE" id="PS50112">
    <property type="entry name" value="PAS"/>
    <property type="match status" value="2"/>
</dbReference>
<evidence type="ECO:0000256" key="10">
    <source>
        <dbReference type="ARBA" id="ARBA00022840"/>
    </source>
</evidence>
<dbReference type="InterPro" id="IPR003594">
    <property type="entry name" value="HATPase_dom"/>
</dbReference>
<dbReference type="Gene3D" id="1.10.287.130">
    <property type="match status" value="1"/>
</dbReference>
<evidence type="ECO:0000313" key="18">
    <source>
        <dbReference type="Proteomes" id="UP000298460"/>
    </source>
</evidence>
<dbReference type="AlphaFoldDB" id="A0A4Z0QWU4"/>
<dbReference type="InterPro" id="IPR005467">
    <property type="entry name" value="His_kinase_dom"/>
</dbReference>
<dbReference type="GO" id="GO:0005886">
    <property type="term" value="C:plasma membrane"/>
    <property type="evidence" value="ECO:0007669"/>
    <property type="project" value="UniProtKB-SubCell"/>
</dbReference>
<comment type="subcellular location">
    <subcellularLocation>
        <location evidence="2">Cell membrane</location>
        <topology evidence="2">Multi-pass membrane protein</topology>
    </subcellularLocation>
</comment>